<dbReference type="PANTHER" id="PTHR21310:SF15">
    <property type="entry name" value="AMINOGLYCOSIDE PHOSPHOTRANSFERASE DOMAIN-CONTAINING PROTEIN"/>
    <property type="match status" value="1"/>
</dbReference>
<gene>
    <name evidence="1" type="ORF">GFSPODELE1_LOCUS3481</name>
</gene>
<organism evidence="1 2">
    <name type="scientific">Somion occarium</name>
    <dbReference type="NCBI Taxonomy" id="3059160"/>
    <lineage>
        <taxon>Eukaryota</taxon>
        <taxon>Fungi</taxon>
        <taxon>Dikarya</taxon>
        <taxon>Basidiomycota</taxon>
        <taxon>Agaricomycotina</taxon>
        <taxon>Agaricomycetes</taxon>
        <taxon>Polyporales</taxon>
        <taxon>Cerrenaceae</taxon>
        <taxon>Somion</taxon>
    </lineage>
</organism>
<keyword evidence="2" id="KW-1185">Reference proteome</keyword>
<dbReference type="EMBL" id="OZ037945">
    <property type="protein sequence ID" value="CAL1701208.1"/>
    <property type="molecule type" value="Genomic_DNA"/>
</dbReference>
<dbReference type="PANTHER" id="PTHR21310">
    <property type="entry name" value="AMINOGLYCOSIDE PHOSPHOTRANSFERASE-RELATED-RELATED"/>
    <property type="match status" value="1"/>
</dbReference>
<name>A0ABP1CZX9_9APHY</name>
<dbReference type="InterPro" id="IPR051678">
    <property type="entry name" value="AGP_Transferase"/>
</dbReference>
<accession>A0ABP1CZX9</accession>
<proteinExistence type="predicted"/>
<sequence>MSSFRSVNFPNVNFDVIGEIAVEAYTSMHKDLTDDADCQFSVTSMKDIVWGGDMMVEIVLQSTLTPSHHQTLLAHFPHGRPNATSRAAVGMAMLAQRAGVHVPRLCALAEEFHKKIGAEYILYVKEDGTSLDVAWPELSDEQRKAVMKRLAEDLLKLFNHRLASITTTVVPPNYSEDPDEPEPAYLLSRPFDAVPLLDRWPQPALKTTQDYLEALADRILWLFSEGKVNNPWSLGWPGKVSLSYEEKTAIRETWMRLRQLIPYYTGGKFIPRRFKGGAYELAVSLLSDQRGFGIVHTDLKMGRILVNFKDGVLQPLVITGWEHAHTAPLWSCARMPRWLLPDNWRLEPTPILEEDRVKMFHAFYNSIRDIKGPKPGAHWVIAFALGQQERFFEGLIGSHWMFRDTVDVGIKMLKESWELAIPDEEFPIPVDEEWRADPQPSGHRKFLQAPEEKHQEVMDTDIGATEFEVVVTSSEQPATASVIEELNAFLEPLLESAPLLEPTATFDIEIPSTDRLATGLGGGALSKAKRYVRRTIFQFIAPGRKEG</sequence>
<evidence type="ECO:0000313" key="2">
    <source>
        <dbReference type="Proteomes" id="UP001497453"/>
    </source>
</evidence>
<reference evidence="2" key="1">
    <citation type="submission" date="2024-04" db="EMBL/GenBank/DDBJ databases">
        <authorList>
            <person name="Shaw F."/>
            <person name="Minotto A."/>
        </authorList>
    </citation>
    <scope>NUCLEOTIDE SEQUENCE [LARGE SCALE GENOMIC DNA]</scope>
</reference>
<protein>
    <recommendedName>
        <fullName evidence="3">Aminoglycoside phosphotransferase domain-containing protein</fullName>
    </recommendedName>
</protein>
<evidence type="ECO:0008006" key="3">
    <source>
        <dbReference type="Google" id="ProtNLM"/>
    </source>
</evidence>
<dbReference type="Proteomes" id="UP001497453">
    <property type="component" value="Chromosome 2"/>
</dbReference>
<evidence type="ECO:0000313" key="1">
    <source>
        <dbReference type="EMBL" id="CAL1701208.1"/>
    </source>
</evidence>